<evidence type="ECO:0000313" key="2">
    <source>
        <dbReference type="Proteomes" id="UP001732700"/>
    </source>
</evidence>
<accession>A0ACD5WDE9</accession>
<evidence type="ECO:0000313" key="1">
    <source>
        <dbReference type="EnsemblPlants" id="AVESA.00010b.r2.4AG0617640.1.CDS"/>
    </source>
</evidence>
<keyword evidence="2" id="KW-1185">Reference proteome</keyword>
<organism evidence="1 2">
    <name type="scientific">Avena sativa</name>
    <name type="common">Oat</name>
    <dbReference type="NCBI Taxonomy" id="4498"/>
    <lineage>
        <taxon>Eukaryota</taxon>
        <taxon>Viridiplantae</taxon>
        <taxon>Streptophyta</taxon>
        <taxon>Embryophyta</taxon>
        <taxon>Tracheophyta</taxon>
        <taxon>Spermatophyta</taxon>
        <taxon>Magnoliopsida</taxon>
        <taxon>Liliopsida</taxon>
        <taxon>Poales</taxon>
        <taxon>Poaceae</taxon>
        <taxon>BOP clade</taxon>
        <taxon>Pooideae</taxon>
        <taxon>Poodae</taxon>
        <taxon>Poeae</taxon>
        <taxon>Poeae Chloroplast Group 1 (Aveneae type)</taxon>
        <taxon>Aveninae</taxon>
        <taxon>Avena</taxon>
    </lineage>
</organism>
<proteinExistence type="predicted"/>
<protein>
    <submittedName>
        <fullName evidence="1">Uncharacterized protein</fullName>
    </submittedName>
</protein>
<dbReference type="EnsemblPlants" id="AVESA.00010b.r2.4AG0617640.1">
    <property type="protein sequence ID" value="AVESA.00010b.r2.4AG0617640.1.CDS"/>
    <property type="gene ID" value="AVESA.00010b.r2.4AG0617640"/>
</dbReference>
<name>A0ACD5WDE9_AVESA</name>
<reference evidence="1" key="1">
    <citation type="submission" date="2021-05" db="EMBL/GenBank/DDBJ databases">
        <authorList>
            <person name="Scholz U."/>
            <person name="Mascher M."/>
            <person name="Fiebig A."/>
        </authorList>
    </citation>
    <scope>NUCLEOTIDE SEQUENCE [LARGE SCALE GENOMIC DNA]</scope>
</reference>
<sequence length="331" mass="36454">MKIRMCANLLLGAAVPAAPPRQFELPAPSPGLELPPAARFELPPPAQESHAGSASKTSSSMPGPCVTNFFPRDLMDQLDLSDPQEEERFMETYSVPVARQPIMAAGFIKEDEEEKEKVTVDMVHEVVKDAEKEEDMAVAKVNASNLEPCVVPKEVGQNTATKKEDSKPKRNKGKENAEGSNATGGQMYTCKKNDGKKWSCLRPVSQPDTLCSYHSEPRRKRVVALGNAADDEFYYYGGYGPSRYSRRRRGSSSRSVPEPAAPAAVEKEEAQLTEEHGDNKPRCDDKDMDGIAGYVQDTSSDDDDVKKAESSVKKRKKKPVNTRSINSLMLE</sequence>
<reference evidence="1" key="2">
    <citation type="submission" date="2025-09" db="UniProtKB">
        <authorList>
            <consortium name="EnsemblPlants"/>
        </authorList>
    </citation>
    <scope>IDENTIFICATION</scope>
</reference>
<dbReference type="Proteomes" id="UP001732700">
    <property type="component" value="Chromosome 4A"/>
</dbReference>